<dbReference type="STRING" id="387005.A0A183H1T8"/>
<evidence type="ECO:0000256" key="1">
    <source>
        <dbReference type="SAM" id="Phobius"/>
    </source>
</evidence>
<keyword evidence="3" id="KW-1185">Reference proteome</keyword>
<dbReference type="AlphaFoldDB" id="A0A183H1T8"/>
<proteinExistence type="predicted"/>
<protein>
    <submittedName>
        <fullName evidence="2 4">Uncharacterized protein</fullName>
    </submittedName>
</protein>
<accession>A0A183H1T8</accession>
<keyword evidence="1" id="KW-0472">Membrane</keyword>
<dbReference type="InterPro" id="IPR012348">
    <property type="entry name" value="RNR-like"/>
</dbReference>
<dbReference type="GO" id="GO:0016491">
    <property type="term" value="F:oxidoreductase activity"/>
    <property type="evidence" value="ECO:0007669"/>
    <property type="project" value="InterPro"/>
</dbReference>
<feature type="transmembrane region" description="Helical" evidence="1">
    <location>
        <begin position="40"/>
        <end position="62"/>
    </location>
</feature>
<dbReference type="SUPFAM" id="SSF47240">
    <property type="entry name" value="Ferritin-like"/>
    <property type="match status" value="1"/>
</dbReference>
<dbReference type="EMBL" id="UZAJ01000683">
    <property type="protein sequence ID" value="VDO29572.1"/>
    <property type="molecule type" value="Genomic_DNA"/>
</dbReference>
<gene>
    <name evidence="2" type="ORF">OFLC_LOCUS1448</name>
</gene>
<reference evidence="2 3" key="2">
    <citation type="submission" date="2018-11" db="EMBL/GenBank/DDBJ databases">
        <authorList>
            <consortium name="Pathogen Informatics"/>
        </authorList>
    </citation>
    <scope>NUCLEOTIDE SEQUENCE [LARGE SCALE GENOMIC DNA]</scope>
</reference>
<dbReference type="WBParaSite" id="OFLC_0000144701-mRNA-1">
    <property type="protein sequence ID" value="OFLC_0000144701-mRNA-1"/>
    <property type="gene ID" value="OFLC_0000144701"/>
</dbReference>
<name>A0A183H1T8_9BILA</name>
<keyword evidence="1" id="KW-1133">Transmembrane helix</keyword>
<reference evidence="4" key="1">
    <citation type="submission" date="2016-06" db="UniProtKB">
        <authorList>
            <consortium name="WormBaseParasite"/>
        </authorList>
    </citation>
    <scope>IDENTIFICATION</scope>
</reference>
<dbReference type="Gene3D" id="1.10.620.20">
    <property type="entry name" value="Ribonucleotide Reductase, subunit A"/>
    <property type="match status" value="1"/>
</dbReference>
<organism evidence="4">
    <name type="scientific">Onchocerca flexuosa</name>
    <dbReference type="NCBI Taxonomy" id="387005"/>
    <lineage>
        <taxon>Eukaryota</taxon>
        <taxon>Metazoa</taxon>
        <taxon>Ecdysozoa</taxon>
        <taxon>Nematoda</taxon>
        <taxon>Chromadorea</taxon>
        <taxon>Rhabditida</taxon>
        <taxon>Spirurina</taxon>
        <taxon>Spiruromorpha</taxon>
        <taxon>Filarioidea</taxon>
        <taxon>Onchocercidae</taxon>
        <taxon>Onchocerca</taxon>
    </lineage>
</organism>
<evidence type="ECO:0000313" key="4">
    <source>
        <dbReference type="WBParaSite" id="OFLC_0000144701-mRNA-1"/>
    </source>
</evidence>
<evidence type="ECO:0000313" key="2">
    <source>
        <dbReference type="EMBL" id="VDO29572.1"/>
    </source>
</evidence>
<keyword evidence="1" id="KW-0812">Transmembrane</keyword>
<dbReference type="InterPro" id="IPR009078">
    <property type="entry name" value="Ferritin-like_SF"/>
</dbReference>
<evidence type="ECO:0000313" key="3">
    <source>
        <dbReference type="Proteomes" id="UP000267606"/>
    </source>
</evidence>
<dbReference type="Proteomes" id="UP000267606">
    <property type="component" value="Unassembled WGS sequence"/>
</dbReference>
<sequence>MPESEYKAFLKYDAKRRKYEYMLEFEESKKHDEKHIAKTLAVFGTITEGLQLFASFAILLNFQRFGKMKGQKKIQAGTKQLKLVEQKMPCHNFRVDLLNDIE</sequence>